<keyword evidence="11" id="KW-0175">Coiled coil</keyword>
<evidence type="ECO:0000256" key="2">
    <source>
        <dbReference type="ARBA" id="ARBA00022528"/>
    </source>
</evidence>
<comment type="caution">
    <text evidence="13">The sequence shown here is derived from an EMBL/GenBank/DDBJ whole genome shotgun (WGS) entry which is preliminary data.</text>
</comment>
<keyword evidence="9" id="KW-0687">Ribonucleoprotein</keyword>
<evidence type="ECO:0000313" key="14">
    <source>
        <dbReference type="Proteomes" id="UP001412067"/>
    </source>
</evidence>
<dbReference type="SMART" id="SM01103">
    <property type="entry name" value="CRS1_YhbY"/>
    <property type="match status" value="1"/>
</dbReference>
<dbReference type="EMBL" id="JBBWWR010000009">
    <property type="protein sequence ID" value="KAK8961878.1"/>
    <property type="molecule type" value="Genomic_DNA"/>
</dbReference>
<accession>A0ABR2MCZ1</accession>
<evidence type="ECO:0000256" key="11">
    <source>
        <dbReference type="SAM" id="Coils"/>
    </source>
</evidence>
<comment type="subcellular location">
    <subcellularLocation>
        <location evidence="1">Plastid</location>
        <location evidence="1">Chloroplast</location>
    </subcellularLocation>
</comment>
<evidence type="ECO:0000256" key="8">
    <source>
        <dbReference type="ARBA" id="ARBA00023187"/>
    </source>
</evidence>
<keyword evidence="3" id="KW-0934">Plastid</keyword>
<evidence type="ECO:0000256" key="4">
    <source>
        <dbReference type="ARBA" id="ARBA00022664"/>
    </source>
</evidence>
<keyword evidence="4" id="KW-0507">mRNA processing</keyword>
<evidence type="ECO:0000256" key="1">
    <source>
        <dbReference type="ARBA" id="ARBA00004229"/>
    </source>
</evidence>
<feature type="coiled-coil region" evidence="11">
    <location>
        <begin position="160"/>
        <end position="187"/>
    </location>
</feature>
<sequence length="338" mass="39156">MMGWQRRLRKQRRQWTWASKDDVEISGSGSIGLSRTSGERAGRKGIRRSKWQVAGAVNPGVGTWSRRGWWRCTRLTGGVLILRNKFFIILFRGKDFLPGKVSDSVLEREAQVNGQHLLEENARSKSAESFHGICTSEISTSTTGSFREFKHILVKYIPLNNQLCMRNAQIAAEMENLKRTLREHEHSLFNVGRRGIYDGVIESIRQHWKHREIVKVVTVQKAIQQINHMARLLERESGGIVAAVEKQGHGHAIIIYWGRNYRRPLLPTHKNLLTKRQALQRSLEVQRRGSLRFFAKERQQCILEMRRKLRDLLSRQKRTKGFHSIDPKHPEDCKDTVG</sequence>
<organism evidence="13 14">
    <name type="scientific">Platanthera guangdongensis</name>
    <dbReference type="NCBI Taxonomy" id="2320717"/>
    <lineage>
        <taxon>Eukaryota</taxon>
        <taxon>Viridiplantae</taxon>
        <taxon>Streptophyta</taxon>
        <taxon>Embryophyta</taxon>
        <taxon>Tracheophyta</taxon>
        <taxon>Spermatophyta</taxon>
        <taxon>Magnoliopsida</taxon>
        <taxon>Liliopsida</taxon>
        <taxon>Asparagales</taxon>
        <taxon>Orchidaceae</taxon>
        <taxon>Orchidoideae</taxon>
        <taxon>Orchideae</taxon>
        <taxon>Orchidinae</taxon>
        <taxon>Platanthera</taxon>
    </lineage>
</organism>
<evidence type="ECO:0000256" key="9">
    <source>
        <dbReference type="ARBA" id="ARBA00023274"/>
    </source>
</evidence>
<evidence type="ECO:0000256" key="7">
    <source>
        <dbReference type="ARBA" id="ARBA00022946"/>
    </source>
</evidence>
<keyword evidence="5" id="KW-0677">Repeat</keyword>
<dbReference type="Pfam" id="PF01985">
    <property type="entry name" value="CRS1_YhbY"/>
    <property type="match status" value="1"/>
</dbReference>
<keyword evidence="2" id="KW-0150">Chloroplast</keyword>
<dbReference type="PANTHER" id="PTHR31846:SF10">
    <property type="entry name" value="CHLOROPLASTIC GROUP IIA INTRON SPLICING FACILITATOR CRS1, CHLOROPLASTIC"/>
    <property type="match status" value="1"/>
</dbReference>
<evidence type="ECO:0000259" key="12">
    <source>
        <dbReference type="PROSITE" id="PS51295"/>
    </source>
</evidence>
<dbReference type="InterPro" id="IPR035920">
    <property type="entry name" value="YhbY-like_sf"/>
</dbReference>
<evidence type="ECO:0000256" key="3">
    <source>
        <dbReference type="ARBA" id="ARBA00022640"/>
    </source>
</evidence>
<dbReference type="PROSITE" id="PS51295">
    <property type="entry name" value="CRM"/>
    <property type="match status" value="1"/>
</dbReference>
<evidence type="ECO:0000256" key="6">
    <source>
        <dbReference type="ARBA" id="ARBA00022884"/>
    </source>
</evidence>
<dbReference type="Proteomes" id="UP001412067">
    <property type="component" value="Unassembled WGS sequence"/>
</dbReference>
<gene>
    <name evidence="13" type="ORF">KSP40_PGU012184</name>
</gene>
<keyword evidence="6 10" id="KW-0694">RNA-binding</keyword>
<dbReference type="InterPro" id="IPR001890">
    <property type="entry name" value="RNA-binding_CRM"/>
</dbReference>
<evidence type="ECO:0000256" key="5">
    <source>
        <dbReference type="ARBA" id="ARBA00022737"/>
    </source>
</evidence>
<name>A0ABR2MCZ1_9ASPA</name>
<keyword evidence="14" id="KW-1185">Reference proteome</keyword>
<evidence type="ECO:0000256" key="10">
    <source>
        <dbReference type="PROSITE-ProRule" id="PRU00626"/>
    </source>
</evidence>
<reference evidence="13 14" key="1">
    <citation type="journal article" date="2022" name="Nat. Plants">
        <title>Genomes of leafy and leafless Platanthera orchids illuminate the evolution of mycoheterotrophy.</title>
        <authorList>
            <person name="Li M.H."/>
            <person name="Liu K.W."/>
            <person name="Li Z."/>
            <person name="Lu H.C."/>
            <person name="Ye Q.L."/>
            <person name="Zhang D."/>
            <person name="Wang J.Y."/>
            <person name="Li Y.F."/>
            <person name="Zhong Z.M."/>
            <person name="Liu X."/>
            <person name="Yu X."/>
            <person name="Liu D.K."/>
            <person name="Tu X.D."/>
            <person name="Liu B."/>
            <person name="Hao Y."/>
            <person name="Liao X.Y."/>
            <person name="Jiang Y.T."/>
            <person name="Sun W.H."/>
            <person name="Chen J."/>
            <person name="Chen Y.Q."/>
            <person name="Ai Y."/>
            <person name="Zhai J.W."/>
            <person name="Wu S.S."/>
            <person name="Zhou Z."/>
            <person name="Hsiao Y.Y."/>
            <person name="Wu W.L."/>
            <person name="Chen Y.Y."/>
            <person name="Lin Y.F."/>
            <person name="Hsu J.L."/>
            <person name="Li C.Y."/>
            <person name="Wang Z.W."/>
            <person name="Zhao X."/>
            <person name="Zhong W.Y."/>
            <person name="Ma X.K."/>
            <person name="Ma L."/>
            <person name="Huang J."/>
            <person name="Chen G.Z."/>
            <person name="Huang M.Z."/>
            <person name="Huang L."/>
            <person name="Peng D.H."/>
            <person name="Luo Y.B."/>
            <person name="Zou S.Q."/>
            <person name="Chen S.P."/>
            <person name="Lan S."/>
            <person name="Tsai W.C."/>
            <person name="Van de Peer Y."/>
            <person name="Liu Z.J."/>
        </authorList>
    </citation>
    <scope>NUCLEOTIDE SEQUENCE [LARGE SCALE GENOMIC DNA]</scope>
    <source>
        <strain evidence="13">Lor288</strain>
    </source>
</reference>
<proteinExistence type="predicted"/>
<dbReference type="PANTHER" id="PTHR31846">
    <property type="entry name" value="CRS1 / YHBY (CRM) DOMAIN-CONTAINING PROTEIN"/>
    <property type="match status" value="1"/>
</dbReference>
<evidence type="ECO:0000313" key="13">
    <source>
        <dbReference type="EMBL" id="KAK8961878.1"/>
    </source>
</evidence>
<feature type="domain" description="CRM" evidence="12">
    <location>
        <begin position="167"/>
        <end position="268"/>
    </location>
</feature>
<protein>
    <recommendedName>
        <fullName evidence="12">CRM domain-containing protein</fullName>
    </recommendedName>
</protein>
<dbReference type="Gene3D" id="3.30.110.60">
    <property type="entry name" value="YhbY-like"/>
    <property type="match status" value="1"/>
</dbReference>
<dbReference type="SUPFAM" id="SSF75471">
    <property type="entry name" value="YhbY-like"/>
    <property type="match status" value="1"/>
</dbReference>
<keyword evidence="8" id="KW-0508">mRNA splicing</keyword>
<dbReference type="InterPro" id="IPR045278">
    <property type="entry name" value="CRS1/CFM2/CFM3"/>
</dbReference>
<keyword evidence="7" id="KW-0809">Transit peptide</keyword>